<reference evidence="4 5" key="1">
    <citation type="journal article" date="2020" name="mSystems">
        <title>Defining Genomic and Predicted Metabolic Features of the Acetobacterium Genus.</title>
        <authorList>
            <person name="Ross D.E."/>
            <person name="Marshall C.W."/>
            <person name="Gulliver D."/>
            <person name="May H.D."/>
            <person name="Norman R.S."/>
        </authorList>
    </citation>
    <scope>NUCLEOTIDE SEQUENCE [LARGE SCALE GENOMIC DNA]</scope>
    <source>
        <strain evidence="4 5">DSM 4132</strain>
    </source>
</reference>
<feature type="domain" description="Methyl-accepting transducer" evidence="3">
    <location>
        <begin position="229"/>
        <end position="351"/>
    </location>
</feature>
<dbReference type="EMBL" id="WJBE01000004">
    <property type="protein sequence ID" value="MBC3899291.1"/>
    <property type="molecule type" value="Genomic_DNA"/>
</dbReference>
<protein>
    <submittedName>
        <fullName evidence="4">Chemotaxis protein</fullName>
    </submittedName>
</protein>
<evidence type="ECO:0000259" key="3">
    <source>
        <dbReference type="PROSITE" id="PS50111"/>
    </source>
</evidence>
<dbReference type="RefSeq" id="WP_186893785.1">
    <property type="nucleotide sequence ID" value="NZ_WJBE01000004.1"/>
</dbReference>
<dbReference type="Gene3D" id="1.10.287.950">
    <property type="entry name" value="Methyl-accepting chemotaxis protein"/>
    <property type="match status" value="1"/>
</dbReference>
<dbReference type="SMART" id="SM00283">
    <property type="entry name" value="MA"/>
    <property type="match status" value="1"/>
</dbReference>
<dbReference type="PANTHER" id="PTHR32089">
    <property type="entry name" value="METHYL-ACCEPTING CHEMOTAXIS PROTEIN MCPB"/>
    <property type="match status" value="1"/>
</dbReference>
<evidence type="ECO:0000256" key="2">
    <source>
        <dbReference type="PROSITE-ProRule" id="PRU00284"/>
    </source>
</evidence>
<dbReference type="PROSITE" id="PS50111">
    <property type="entry name" value="CHEMOTAXIS_TRANSDUC_2"/>
    <property type="match status" value="1"/>
</dbReference>
<comment type="caution">
    <text evidence="4">The sequence shown here is derived from an EMBL/GenBank/DDBJ whole genome shotgun (WGS) entry which is preliminary data.</text>
</comment>
<evidence type="ECO:0000256" key="1">
    <source>
        <dbReference type="ARBA" id="ARBA00023224"/>
    </source>
</evidence>
<evidence type="ECO:0000313" key="5">
    <source>
        <dbReference type="Proteomes" id="UP000622405"/>
    </source>
</evidence>
<organism evidence="4 5">
    <name type="scientific">Acetobacterium malicum</name>
    <dbReference type="NCBI Taxonomy" id="52692"/>
    <lineage>
        <taxon>Bacteria</taxon>
        <taxon>Bacillati</taxon>
        <taxon>Bacillota</taxon>
        <taxon>Clostridia</taxon>
        <taxon>Eubacteriales</taxon>
        <taxon>Eubacteriaceae</taxon>
        <taxon>Acetobacterium</taxon>
    </lineage>
</organism>
<name>A0ABR6YVR7_9FIRM</name>
<gene>
    <name evidence="4" type="ORF">GH811_06655</name>
</gene>
<accession>A0ABR6YVR7</accession>
<dbReference type="Pfam" id="PF00015">
    <property type="entry name" value="MCPsignal"/>
    <property type="match status" value="1"/>
</dbReference>
<sequence length="351" mass="38427">MEKKLSYTVDELIDLHVLQQFQDSFAKALGMASVSVDNVKGTITEPSNFTDFCMKYTRGSTEGNKRCIACDIDGGKKSGNTGKPAVYSCHAGLVDFAAPIVVDGVQIGAILGGQVLDAPPDEDKFRRIAREIGVDEDEYIAALRKITVVPREKINAAADMLYVFANSISKMGHHNRLLVHETENFQVISENMFDNIRSVTDVVNNFSVQIEALIKASDELLESSTISKNKVKETDSILKFIRDVATQTNLLGLNAAIEATRAGEFGRGFNVVADEVRKLAVMSVDSAKKIESILDSIVVSMNSVESQAAKSYKIIGEHQAAMSEINEKLSLLNDISDKLKVEINNLKANLY</sequence>
<keyword evidence="1 2" id="KW-0807">Transducer</keyword>
<dbReference type="Pfam" id="PF10114">
    <property type="entry name" value="PocR"/>
    <property type="match status" value="1"/>
</dbReference>
<dbReference type="InterPro" id="IPR004089">
    <property type="entry name" value="MCPsignal_dom"/>
</dbReference>
<dbReference type="InterPro" id="IPR018771">
    <property type="entry name" value="PocR_dom"/>
</dbReference>
<dbReference type="SUPFAM" id="SSF58104">
    <property type="entry name" value="Methyl-accepting chemotaxis protein (MCP) signaling domain"/>
    <property type="match status" value="1"/>
</dbReference>
<dbReference type="PANTHER" id="PTHR32089:SF112">
    <property type="entry name" value="LYSOZYME-LIKE PROTEIN-RELATED"/>
    <property type="match status" value="1"/>
</dbReference>
<keyword evidence="5" id="KW-1185">Reference proteome</keyword>
<dbReference type="Proteomes" id="UP000622405">
    <property type="component" value="Unassembled WGS sequence"/>
</dbReference>
<evidence type="ECO:0000313" key="4">
    <source>
        <dbReference type="EMBL" id="MBC3899291.1"/>
    </source>
</evidence>
<proteinExistence type="predicted"/>